<evidence type="ECO:0008006" key="3">
    <source>
        <dbReference type="Google" id="ProtNLM"/>
    </source>
</evidence>
<dbReference type="Proteomes" id="UP001054945">
    <property type="component" value="Unassembled WGS sequence"/>
</dbReference>
<reference evidence="1 2" key="1">
    <citation type="submission" date="2021-06" db="EMBL/GenBank/DDBJ databases">
        <title>Caerostris extrusa draft genome.</title>
        <authorList>
            <person name="Kono N."/>
            <person name="Arakawa K."/>
        </authorList>
    </citation>
    <scope>NUCLEOTIDE SEQUENCE [LARGE SCALE GENOMIC DNA]</scope>
</reference>
<evidence type="ECO:0000313" key="2">
    <source>
        <dbReference type="Proteomes" id="UP001054945"/>
    </source>
</evidence>
<dbReference type="AlphaFoldDB" id="A0AAV4WWR6"/>
<gene>
    <name evidence="1" type="ORF">CEXT_426151</name>
</gene>
<accession>A0AAV4WWR6</accession>
<evidence type="ECO:0000313" key="1">
    <source>
        <dbReference type="EMBL" id="GIY86249.1"/>
    </source>
</evidence>
<organism evidence="1 2">
    <name type="scientific">Caerostris extrusa</name>
    <name type="common">Bark spider</name>
    <name type="synonym">Caerostris bankana</name>
    <dbReference type="NCBI Taxonomy" id="172846"/>
    <lineage>
        <taxon>Eukaryota</taxon>
        <taxon>Metazoa</taxon>
        <taxon>Ecdysozoa</taxon>
        <taxon>Arthropoda</taxon>
        <taxon>Chelicerata</taxon>
        <taxon>Arachnida</taxon>
        <taxon>Araneae</taxon>
        <taxon>Araneomorphae</taxon>
        <taxon>Entelegynae</taxon>
        <taxon>Araneoidea</taxon>
        <taxon>Araneidae</taxon>
        <taxon>Caerostris</taxon>
    </lineage>
</organism>
<keyword evidence="2" id="KW-1185">Reference proteome</keyword>
<proteinExistence type="predicted"/>
<sequence>MFSNPYSVHNVSNEMRRKFVKIHFSNTSEEPEFRLGCPAFQRNKFSDLFPNNKEKTRPRWMRLPLSLWCIFKPGGHCRLRELSPEEEEAVRNPK</sequence>
<name>A0AAV4WWR6_CAEEX</name>
<protein>
    <recommendedName>
        <fullName evidence="3">Ycf15</fullName>
    </recommendedName>
</protein>
<dbReference type="EMBL" id="BPLR01016767">
    <property type="protein sequence ID" value="GIY86249.1"/>
    <property type="molecule type" value="Genomic_DNA"/>
</dbReference>
<comment type="caution">
    <text evidence="1">The sequence shown here is derived from an EMBL/GenBank/DDBJ whole genome shotgun (WGS) entry which is preliminary data.</text>
</comment>